<dbReference type="GO" id="GO:0046872">
    <property type="term" value="F:metal ion binding"/>
    <property type="evidence" value="ECO:0007669"/>
    <property type="project" value="UniProtKB-KW"/>
</dbReference>
<dbReference type="Proteomes" id="UP000483018">
    <property type="component" value="Unassembled WGS sequence"/>
</dbReference>
<dbReference type="SMART" id="SM00729">
    <property type="entry name" value="Elp3"/>
    <property type="match status" value="1"/>
</dbReference>
<dbReference type="SFLD" id="SFLDS00029">
    <property type="entry name" value="Radical_SAM"/>
    <property type="match status" value="1"/>
</dbReference>
<dbReference type="Pfam" id="PF16199">
    <property type="entry name" value="Radical_SAM_C"/>
    <property type="match status" value="1"/>
</dbReference>
<keyword evidence="6" id="KW-0411">Iron-sulfur</keyword>
<keyword evidence="3" id="KW-0949">S-adenosyl-L-methionine</keyword>
<dbReference type="SFLD" id="SFLDG01086">
    <property type="entry name" value="elongater_protein-like"/>
    <property type="match status" value="1"/>
</dbReference>
<keyword evidence="9" id="KW-1185">Reference proteome</keyword>
<keyword evidence="2" id="KW-0004">4Fe-4S</keyword>
<evidence type="ECO:0000256" key="3">
    <source>
        <dbReference type="ARBA" id="ARBA00022691"/>
    </source>
</evidence>
<dbReference type="CDD" id="cd01335">
    <property type="entry name" value="Radical_SAM"/>
    <property type="match status" value="1"/>
</dbReference>
<sequence length="356" mass="40974">MKKKMIIPIFVSHQGCPNDCVFCNQKRITGVKDVFDERQIRHHIESYLEGFKGDKTVEIAFFGGSFTGIHPEIQKQYLKLATEYIRKYQLDGIRLSTRPDYIDEDILKLLSYYPVKAIELGVQSLDPEVLEASQRNHTAEDVYKAVHYIKNTSIELGLQMMIGLPKDTLIKSLQTAKKIIALKPHTTRIYPTIIMKDTELENMYHQGTYEPLSLDEGIEWTSQILPLFYEAGITVLRVGLQASEEVDLGKGIVAGPYHPAFRQLVEEKMLHEFILKVYEDNGEKPLVVYANQRIYQSLIGHKRKYLNDIKKQGLPIQFKRANGERCSLLLESEGRKLNDIPIPKYLRSFEKHSSSE</sequence>
<name>A0A7C8LGR6_9FIRM</name>
<dbReference type="GO" id="GO:0003824">
    <property type="term" value="F:catalytic activity"/>
    <property type="evidence" value="ECO:0007669"/>
    <property type="project" value="InterPro"/>
</dbReference>
<dbReference type="AlphaFoldDB" id="A0A7C8LGR6"/>
<keyword evidence="4" id="KW-0479">Metal-binding</keyword>
<evidence type="ECO:0000259" key="7">
    <source>
        <dbReference type="PROSITE" id="PS51918"/>
    </source>
</evidence>
<feature type="domain" description="Radical SAM core" evidence="7">
    <location>
        <begin position="1"/>
        <end position="227"/>
    </location>
</feature>
<dbReference type="GO" id="GO:0005737">
    <property type="term" value="C:cytoplasm"/>
    <property type="evidence" value="ECO:0007669"/>
    <property type="project" value="TreeGrafter"/>
</dbReference>
<dbReference type="RefSeq" id="WP_158740343.1">
    <property type="nucleotide sequence ID" value="NZ_WSLF01000006.1"/>
</dbReference>
<evidence type="ECO:0000256" key="1">
    <source>
        <dbReference type="ARBA" id="ARBA00001966"/>
    </source>
</evidence>
<protein>
    <submittedName>
        <fullName evidence="8">Radical SAM protein</fullName>
    </submittedName>
</protein>
<keyword evidence="5" id="KW-0408">Iron</keyword>
<evidence type="ECO:0000256" key="5">
    <source>
        <dbReference type="ARBA" id="ARBA00023004"/>
    </source>
</evidence>
<dbReference type="GO" id="GO:0051539">
    <property type="term" value="F:4 iron, 4 sulfur cluster binding"/>
    <property type="evidence" value="ECO:0007669"/>
    <property type="project" value="UniProtKB-KW"/>
</dbReference>
<organism evidence="8 9">
    <name type="scientific">Defluviitalea raffinosedens</name>
    <dbReference type="NCBI Taxonomy" id="1450156"/>
    <lineage>
        <taxon>Bacteria</taxon>
        <taxon>Bacillati</taxon>
        <taxon>Bacillota</taxon>
        <taxon>Clostridia</taxon>
        <taxon>Lachnospirales</taxon>
        <taxon>Defluviitaleaceae</taxon>
        <taxon>Defluviitalea</taxon>
    </lineage>
</organism>
<evidence type="ECO:0000256" key="4">
    <source>
        <dbReference type="ARBA" id="ARBA00022723"/>
    </source>
</evidence>
<dbReference type="Pfam" id="PF04055">
    <property type="entry name" value="Radical_SAM"/>
    <property type="match status" value="1"/>
</dbReference>
<evidence type="ECO:0000313" key="9">
    <source>
        <dbReference type="Proteomes" id="UP000483018"/>
    </source>
</evidence>
<evidence type="ECO:0000256" key="2">
    <source>
        <dbReference type="ARBA" id="ARBA00022485"/>
    </source>
</evidence>
<dbReference type="Gene3D" id="3.80.30.20">
    <property type="entry name" value="tm_1862 like domain"/>
    <property type="match status" value="1"/>
</dbReference>
<dbReference type="GO" id="GO:0002926">
    <property type="term" value="P:tRNA wobble base 5-methoxycarbonylmethyl-2-thiouridinylation"/>
    <property type="evidence" value="ECO:0007669"/>
    <property type="project" value="TreeGrafter"/>
</dbReference>
<reference evidence="8 9" key="1">
    <citation type="submission" date="2019-12" db="EMBL/GenBank/DDBJ databases">
        <title>Defluviitalea raffinosedens, isolated from a biogas fermenter, genome sequencing and characterization.</title>
        <authorList>
            <person name="Rettenmaier R."/>
            <person name="Schneider M."/>
            <person name="Neuhaus K."/>
            <person name="Liebl W."/>
            <person name="Zverlov V."/>
        </authorList>
    </citation>
    <scope>NUCLEOTIDE SEQUENCE [LARGE SCALE GENOMIC DNA]</scope>
    <source>
        <strain evidence="8 9">249c-K6</strain>
    </source>
</reference>
<evidence type="ECO:0000256" key="6">
    <source>
        <dbReference type="ARBA" id="ARBA00023014"/>
    </source>
</evidence>
<comment type="cofactor">
    <cofactor evidence="1">
        <name>[4Fe-4S] cluster</name>
        <dbReference type="ChEBI" id="CHEBI:49883"/>
    </cofactor>
</comment>
<dbReference type="InterPro" id="IPR007197">
    <property type="entry name" value="rSAM"/>
</dbReference>
<dbReference type="InterPro" id="IPR032432">
    <property type="entry name" value="Radical_SAM_C"/>
</dbReference>
<comment type="caution">
    <text evidence="8">The sequence shown here is derived from an EMBL/GenBank/DDBJ whole genome shotgun (WGS) entry which is preliminary data.</text>
</comment>
<dbReference type="InterPro" id="IPR023404">
    <property type="entry name" value="rSAM_horseshoe"/>
</dbReference>
<accession>A0A7C8LGR6</accession>
<dbReference type="SFLD" id="SFLDG01082">
    <property type="entry name" value="B12-binding_domain_containing"/>
    <property type="match status" value="1"/>
</dbReference>
<dbReference type="EMBL" id="WSLF01000006">
    <property type="protein sequence ID" value="KAE9634061.1"/>
    <property type="molecule type" value="Genomic_DNA"/>
</dbReference>
<proteinExistence type="predicted"/>
<dbReference type="OrthoDB" id="9815044at2"/>
<dbReference type="PANTHER" id="PTHR11135:SF0">
    <property type="entry name" value="ELONGATOR COMPLEX PROTEIN 3"/>
    <property type="match status" value="1"/>
</dbReference>
<gene>
    <name evidence="8" type="ORF">GND95_08030</name>
</gene>
<dbReference type="PANTHER" id="PTHR11135">
    <property type="entry name" value="HISTONE ACETYLTRANSFERASE-RELATED"/>
    <property type="match status" value="1"/>
</dbReference>
<dbReference type="PROSITE" id="PS51918">
    <property type="entry name" value="RADICAL_SAM"/>
    <property type="match status" value="1"/>
</dbReference>
<dbReference type="InterPro" id="IPR058240">
    <property type="entry name" value="rSAM_sf"/>
</dbReference>
<evidence type="ECO:0000313" key="8">
    <source>
        <dbReference type="EMBL" id="KAE9634061.1"/>
    </source>
</evidence>
<dbReference type="InterPro" id="IPR006638">
    <property type="entry name" value="Elp3/MiaA/NifB-like_rSAM"/>
</dbReference>
<dbReference type="SUPFAM" id="SSF102114">
    <property type="entry name" value="Radical SAM enzymes"/>
    <property type="match status" value="1"/>
</dbReference>
<dbReference type="InterPro" id="IPR039661">
    <property type="entry name" value="ELP3"/>
</dbReference>